<dbReference type="PROSITE" id="PS50975">
    <property type="entry name" value="ATP_GRASP"/>
    <property type="match status" value="1"/>
</dbReference>
<gene>
    <name evidence="4" type="ORF">H2LOC_015245</name>
</gene>
<dbReference type="Gene3D" id="3.30.1490.20">
    <property type="entry name" value="ATP-grasp fold, A domain"/>
    <property type="match status" value="1"/>
</dbReference>
<evidence type="ECO:0000313" key="4">
    <source>
        <dbReference type="EMBL" id="QGM46938.1"/>
    </source>
</evidence>
<keyword evidence="1" id="KW-0436">Ligase</keyword>
<keyword evidence="5" id="KW-1185">Reference proteome</keyword>
<dbReference type="GO" id="GO:0046872">
    <property type="term" value="F:metal ion binding"/>
    <property type="evidence" value="ECO:0007669"/>
    <property type="project" value="InterPro"/>
</dbReference>
<dbReference type="InterPro" id="IPR013815">
    <property type="entry name" value="ATP_grasp_subdomain_1"/>
</dbReference>
<sequence>MILRGFYLFRRLLTSARRNRQQAQADKIRDSFYLHCWREAAEACGAELAQNNEGVIWITQEGIGRPIYVNRNLNVLDSHASVRVTDDKPATYRLLREVGAPVPDHVALRADALKMALEFMRSQDGPVVVKPAAGTAGGVGVTSNIRTASELRHAMAWAGAYCSRVLIERHIQGDTYRLLYLNGELLDCVLRKSPSLVGDGSSTVRRLVRDENRRRLAEGYVRSQSLLIVDGDMKAALALQGLGLDSVPEARREFTIKYVANDNLACDNITALERISCSTARIGKNIVDKFGLKLVGIDIMTSDIGQDVAETGGAVIDINGDPGFYCHYFKNDDRVPLAEYILKEAIGSVSEAAVRPA</sequence>
<dbReference type="InterPro" id="IPR011761">
    <property type="entry name" value="ATP-grasp"/>
</dbReference>
<proteinExistence type="predicted"/>
<dbReference type="Gene3D" id="3.30.470.20">
    <property type="entry name" value="ATP-grasp fold, B domain"/>
    <property type="match status" value="1"/>
</dbReference>
<name>A0A6B8KJZ8_9HYPH</name>
<dbReference type="PANTHER" id="PTHR21621">
    <property type="entry name" value="RIBOSOMAL PROTEIN S6 MODIFICATION PROTEIN"/>
    <property type="match status" value="1"/>
</dbReference>
<reference evidence="4 5" key="1">
    <citation type="submission" date="2019-11" db="EMBL/GenBank/DDBJ databases">
        <title>The genome sequence of Methylocystis heyeri.</title>
        <authorList>
            <person name="Oshkin I.Y."/>
            <person name="Miroshnikov K."/>
            <person name="Dedysh S.N."/>
        </authorList>
    </citation>
    <scope>NUCLEOTIDE SEQUENCE [LARGE SCALE GENOMIC DNA]</scope>
    <source>
        <strain evidence="4 5">H2</strain>
    </source>
</reference>
<dbReference type="GO" id="GO:0005524">
    <property type="term" value="F:ATP binding"/>
    <property type="evidence" value="ECO:0007669"/>
    <property type="project" value="UniProtKB-UniRule"/>
</dbReference>
<dbReference type="InterPro" id="IPR011095">
    <property type="entry name" value="Dala_Dala_lig_C"/>
</dbReference>
<dbReference type="GO" id="GO:0018169">
    <property type="term" value="F:ribosomal S6-glutamic acid ligase activity"/>
    <property type="evidence" value="ECO:0007669"/>
    <property type="project" value="TreeGrafter"/>
</dbReference>
<feature type="domain" description="ATP-grasp" evidence="3">
    <location>
        <begin position="92"/>
        <end position="346"/>
    </location>
</feature>
<evidence type="ECO:0000259" key="3">
    <source>
        <dbReference type="PROSITE" id="PS50975"/>
    </source>
</evidence>
<dbReference type="PANTHER" id="PTHR21621:SF0">
    <property type="entry name" value="BETA-CITRYLGLUTAMATE SYNTHASE B-RELATED"/>
    <property type="match status" value="1"/>
</dbReference>
<dbReference type="SUPFAM" id="SSF56059">
    <property type="entry name" value="Glutathione synthetase ATP-binding domain-like"/>
    <property type="match status" value="1"/>
</dbReference>
<dbReference type="GO" id="GO:0005737">
    <property type="term" value="C:cytoplasm"/>
    <property type="evidence" value="ECO:0007669"/>
    <property type="project" value="TreeGrafter"/>
</dbReference>
<dbReference type="KEGG" id="mhey:H2LOC_015245"/>
<keyword evidence="2" id="KW-0067">ATP-binding</keyword>
<dbReference type="Proteomes" id="UP000309061">
    <property type="component" value="Chromosome"/>
</dbReference>
<accession>A0A6B8KJZ8</accession>
<evidence type="ECO:0000256" key="2">
    <source>
        <dbReference type="PROSITE-ProRule" id="PRU00409"/>
    </source>
</evidence>
<dbReference type="OrthoDB" id="9803907at2"/>
<evidence type="ECO:0000256" key="1">
    <source>
        <dbReference type="ARBA" id="ARBA00022598"/>
    </source>
</evidence>
<dbReference type="GO" id="GO:0009432">
    <property type="term" value="P:SOS response"/>
    <property type="evidence" value="ECO:0007669"/>
    <property type="project" value="TreeGrafter"/>
</dbReference>
<dbReference type="AlphaFoldDB" id="A0A6B8KJZ8"/>
<dbReference type="RefSeq" id="WP_136497824.1">
    <property type="nucleotide sequence ID" value="NZ_CP046052.1"/>
</dbReference>
<organism evidence="4 5">
    <name type="scientific">Methylocystis heyeri</name>
    <dbReference type="NCBI Taxonomy" id="391905"/>
    <lineage>
        <taxon>Bacteria</taxon>
        <taxon>Pseudomonadati</taxon>
        <taxon>Pseudomonadota</taxon>
        <taxon>Alphaproteobacteria</taxon>
        <taxon>Hyphomicrobiales</taxon>
        <taxon>Methylocystaceae</taxon>
        <taxon>Methylocystis</taxon>
    </lineage>
</organism>
<dbReference type="Pfam" id="PF07478">
    <property type="entry name" value="Dala_Dala_lig_C"/>
    <property type="match status" value="1"/>
</dbReference>
<protein>
    <recommendedName>
        <fullName evidence="3">ATP-grasp domain-containing protein</fullName>
    </recommendedName>
</protein>
<dbReference type="EMBL" id="CP046052">
    <property type="protein sequence ID" value="QGM46938.1"/>
    <property type="molecule type" value="Genomic_DNA"/>
</dbReference>
<dbReference type="GO" id="GO:0008716">
    <property type="term" value="F:D-alanine-D-alanine ligase activity"/>
    <property type="evidence" value="ECO:0007669"/>
    <property type="project" value="InterPro"/>
</dbReference>
<keyword evidence="2" id="KW-0547">Nucleotide-binding</keyword>
<evidence type="ECO:0000313" key="5">
    <source>
        <dbReference type="Proteomes" id="UP000309061"/>
    </source>
</evidence>